<dbReference type="SUPFAM" id="SSF53383">
    <property type="entry name" value="PLP-dependent transferases"/>
    <property type="match status" value="1"/>
</dbReference>
<dbReference type="Pfam" id="PF00392">
    <property type="entry name" value="GntR"/>
    <property type="match status" value="1"/>
</dbReference>
<dbReference type="GO" id="GO:0008483">
    <property type="term" value="F:transaminase activity"/>
    <property type="evidence" value="ECO:0007669"/>
    <property type="project" value="UniProtKB-KW"/>
</dbReference>
<dbReference type="InterPro" id="IPR015422">
    <property type="entry name" value="PyrdxlP-dep_Trfase_small"/>
</dbReference>
<reference evidence="8" key="1">
    <citation type="journal article" date="2019" name="Int. J. Syst. Evol. Microbiol.">
        <title>The Global Catalogue of Microorganisms (GCM) 10K type strain sequencing project: providing services to taxonomists for standard genome sequencing and annotation.</title>
        <authorList>
            <consortium name="The Broad Institute Genomics Platform"/>
            <consortium name="The Broad Institute Genome Sequencing Center for Infectious Disease"/>
            <person name="Wu L."/>
            <person name="Ma J."/>
        </authorList>
    </citation>
    <scope>NUCLEOTIDE SEQUENCE [LARGE SCALE GENOMIC DNA]</scope>
    <source>
        <strain evidence="8">TBRC 5781</strain>
    </source>
</reference>
<comment type="similarity">
    <text evidence="1">In the C-terminal section; belongs to the class-I pyridoxal-phosphate-dependent aminotransferase family.</text>
</comment>
<keyword evidence="3" id="KW-0805">Transcription regulation</keyword>
<dbReference type="Gene3D" id="3.40.640.10">
    <property type="entry name" value="Type I PLP-dependent aspartate aminotransferase-like (Major domain)"/>
    <property type="match status" value="1"/>
</dbReference>
<dbReference type="Gene3D" id="1.10.10.10">
    <property type="entry name" value="Winged helix-like DNA-binding domain superfamily/Winged helix DNA-binding domain"/>
    <property type="match status" value="1"/>
</dbReference>
<protein>
    <submittedName>
        <fullName evidence="7">PLP-dependent aminotransferase family protein</fullName>
    </submittedName>
</protein>
<organism evidence="7 8">
    <name type="scientific">Rhizobium lemnae</name>
    <dbReference type="NCBI Taxonomy" id="1214924"/>
    <lineage>
        <taxon>Bacteria</taxon>
        <taxon>Pseudomonadati</taxon>
        <taxon>Pseudomonadota</taxon>
        <taxon>Alphaproteobacteria</taxon>
        <taxon>Hyphomicrobiales</taxon>
        <taxon>Rhizobiaceae</taxon>
        <taxon>Rhizobium/Agrobacterium group</taxon>
        <taxon>Rhizobium</taxon>
    </lineage>
</organism>
<dbReference type="PANTHER" id="PTHR46577:SF2">
    <property type="entry name" value="TRANSCRIPTIONAL REGULATORY PROTEIN"/>
    <property type="match status" value="1"/>
</dbReference>
<evidence type="ECO:0000256" key="2">
    <source>
        <dbReference type="ARBA" id="ARBA00022898"/>
    </source>
</evidence>
<evidence type="ECO:0000256" key="4">
    <source>
        <dbReference type="ARBA" id="ARBA00023125"/>
    </source>
</evidence>
<keyword evidence="7" id="KW-0032">Aminotransferase</keyword>
<evidence type="ECO:0000256" key="3">
    <source>
        <dbReference type="ARBA" id="ARBA00023015"/>
    </source>
</evidence>
<evidence type="ECO:0000313" key="7">
    <source>
        <dbReference type="EMBL" id="MFC3966626.1"/>
    </source>
</evidence>
<proteinExistence type="inferred from homology"/>
<keyword evidence="5" id="KW-0804">Transcription</keyword>
<dbReference type="PANTHER" id="PTHR46577">
    <property type="entry name" value="HTH-TYPE TRANSCRIPTIONAL REGULATORY PROTEIN GABR"/>
    <property type="match status" value="1"/>
</dbReference>
<dbReference type="Pfam" id="PF00155">
    <property type="entry name" value="Aminotran_1_2"/>
    <property type="match status" value="1"/>
</dbReference>
<keyword evidence="4" id="KW-0238">DNA-binding</keyword>
<dbReference type="InterPro" id="IPR036388">
    <property type="entry name" value="WH-like_DNA-bd_sf"/>
</dbReference>
<keyword evidence="7" id="KW-0808">Transferase</keyword>
<dbReference type="InterPro" id="IPR015421">
    <property type="entry name" value="PyrdxlP-dep_Trfase_major"/>
</dbReference>
<comment type="caution">
    <text evidence="7">The sequence shown here is derived from an EMBL/GenBank/DDBJ whole genome shotgun (WGS) entry which is preliminary data.</text>
</comment>
<dbReference type="RefSeq" id="WP_247260172.1">
    <property type="nucleotide sequence ID" value="NZ_JALJQZ010000007.1"/>
</dbReference>
<sequence length="470" mass="51103">MTDETNARASGRTAQVMAQIRSRIASGALTHGDRLPSIRGFAASLGVSPSTVVEAYDRLAAEGLIRARAGSGFFVTANTLTPVALSTRGESPELREVDPFWVSRQSLDADDESPKPGCGWLPADWMPQAALRRALRNVARAEDAVLLNYGRTQGDFDLRRLLARRAAEEGLALDPANIMLTGSGSQSIDLICRLLLKPGDTVLVDDPCYFNFRALLKAHQVQVISVAMTPTGPDLTAFEHALQASAPRLYLTNSALHNPTGATLSPPVAHRLLKLAEAHDLLILEDDIFTDFEPEPSVRLAALDGLNRVIRIGSFSKTLSASLRCGYIAARAEWIEGLVDLQIAAQFGGPSPIVTHVIGEVLTGGSYRKHMEEVRRRLNRTRRGVSARLTTLGIEPWLEPRGGFYLWCQLPDGTSSTALAQAAMAEGVVLAPGNVFSAAQTASRFMRFNVAQMADEKRWQVLERECGVRR</sequence>
<dbReference type="InterPro" id="IPR036390">
    <property type="entry name" value="WH_DNA-bd_sf"/>
</dbReference>
<dbReference type="InterPro" id="IPR000524">
    <property type="entry name" value="Tscrpt_reg_HTH_GntR"/>
</dbReference>
<evidence type="ECO:0000259" key="6">
    <source>
        <dbReference type="PROSITE" id="PS50949"/>
    </source>
</evidence>
<accession>A0ABV8E2P0</accession>
<keyword evidence="8" id="KW-1185">Reference proteome</keyword>
<dbReference type="Gene3D" id="3.90.1150.10">
    <property type="entry name" value="Aspartate Aminotransferase, domain 1"/>
    <property type="match status" value="1"/>
</dbReference>
<dbReference type="EMBL" id="JBHSBD010000003">
    <property type="protein sequence ID" value="MFC3966626.1"/>
    <property type="molecule type" value="Genomic_DNA"/>
</dbReference>
<gene>
    <name evidence="7" type="ORF">ACFOVS_00455</name>
</gene>
<name>A0ABV8E2P0_9HYPH</name>
<feature type="domain" description="HTH gntR-type" evidence="6">
    <location>
        <begin position="10"/>
        <end position="78"/>
    </location>
</feature>
<dbReference type="SMART" id="SM00345">
    <property type="entry name" value="HTH_GNTR"/>
    <property type="match status" value="1"/>
</dbReference>
<dbReference type="InterPro" id="IPR015424">
    <property type="entry name" value="PyrdxlP-dep_Trfase"/>
</dbReference>
<evidence type="ECO:0000256" key="1">
    <source>
        <dbReference type="ARBA" id="ARBA00005384"/>
    </source>
</evidence>
<dbReference type="InterPro" id="IPR051446">
    <property type="entry name" value="HTH_trans_reg/aminotransferase"/>
</dbReference>
<dbReference type="CDD" id="cd00609">
    <property type="entry name" value="AAT_like"/>
    <property type="match status" value="1"/>
</dbReference>
<dbReference type="SUPFAM" id="SSF46785">
    <property type="entry name" value="Winged helix' DNA-binding domain"/>
    <property type="match status" value="1"/>
</dbReference>
<dbReference type="InterPro" id="IPR004839">
    <property type="entry name" value="Aminotransferase_I/II_large"/>
</dbReference>
<keyword evidence="2" id="KW-0663">Pyridoxal phosphate</keyword>
<dbReference type="PROSITE" id="PS50949">
    <property type="entry name" value="HTH_GNTR"/>
    <property type="match status" value="1"/>
</dbReference>
<evidence type="ECO:0000256" key="5">
    <source>
        <dbReference type="ARBA" id="ARBA00023163"/>
    </source>
</evidence>
<dbReference type="CDD" id="cd07377">
    <property type="entry name" value="WHTH_GntR"/>
    <property type="match status" value="1"/>
</dbReference>
<dbReference type="Proteomes" id="UP001595697">
    <property type="component" value="Unassembled WGS sequence"/>
</dbReference>
<evidence type="ECO:0000313" key="8">
    <source>
        <dbReference type="Proteomes" id="UP001595697"/>
    </source>
</evidence>